<evidence type="ECO:0000313" key="1">
    <source>
        <dbReference type="EMBL" id="KAH9422974.1"/>
    </source>
</evidence>
<keyword evidence="2" id="KW-1185">Reference proteome</keyword>
<dbReference type="Proteomes" id="UP000887458">
    <property type="component" value="Unassembled WGS sequence"/>
</dbReference>
<comment type="caution">
    <text evidence="1">The sequence shown here is derived from an EMBL/GenBank/DDBJ whole genome shotgun (WGS) entry which is preliminary data.</text>
</comment>
<protein>
    <submittedName>
        <fullName evidence="1">Uncharacterized protein</fullName>
    </submittedName>
</protein>
<accession>A0ABQ8JK37</accession>
<gene>
    <name evidence="1" type="ORF">DERP_007565</name>
</gene>
<proteinExistence type="predicted"/>
<dbReference type="EMBL" id="NJHN03000034">
    <property type="protein sequence ID" value="KAH9422974.1"/>
    <property type="molecule type" value="Genomic_DNA"/>
</dbReference>
<name>A0ABQ8JK37_DERPT</name>
<reference evidence="1 2" key="2">
    <citation type="journal article" date="2022" name="Mol. Biol. Evol.">
        <title>Comparative Genomics Reveals Insights into the Divergent Evolution of Astigmatic Mites and Household Pest Adaptations.</title>
        <authorList>
            <person name="Xiong Q."/>
            <person name="Wan A.T."/>
            <person name="Liu X."/>
            <person name="Fung C.S."/>
            <person name="Xiao X."/>
            <person name="Malainual N."/>
            <person name="Hou J."/>
            <person name="Wang L."/>
            <person name="Wang M."/>
            <person name="Yang K.Y."/>
            <person name="Cui Y."/>
            <person name="Leung E.L."/>
            <person name="Nong W."/>
            <person name="Shin S.K."/>
            <person name="Au S.W."/>
            <person name="Jeong K.Y."/>
            <person name="Chew F.T."/>
            <person name="Hui J.H."/>
            <person name="Leung T.F."/>
            <person name="Tungtrongchitr A."/>
            <person name="Zhong N."/>
            <person name="Liu Z."/>
            <person name="Tsui S.K."/>
        </authorList>
    </citation>
    <scope>NUCLEOTIDE SEQUENCE [LARGE SCALE GENOMIC DNA]</scope>
    <source>
        <strain evidence="1">Derp</strain>
    </source>
</reference>
<reference evidence="1 2" key="1">
    <citation type="journal article" date="2018" name="J. Allergy Clin. Immunol.">
        <title>High-quality assembly of Dermatophagoides pteronyssinus genome and transcriptome reveals a wide range of novel allergens.</title>
        <authorList>
            <person name="Liu X.Y."/>
            <person name="Yang K.Y."/>
            <person name="Wang M.Q."/>
            <person name="Kwok J.S."/>
            <person name="Zeng X."/>
            <person name="Yang Z."/>
            <person name="Xiao X.J."/>
            <person name="Lau C.P."/>
            <person name="Li Y."/>
            <person name="Huang Z.M."/>
            <person name="Ba J.G."/>
            <person name="Yim A.K."/>
            <person name="Ouyang C.Y."/>
            <person name="Ngai S.M."/>
            <person name="Chan T.F."/>
            <person name="Leung E.L."/>
            <person name="Liu L."/>
            <person name="Liu Z.G."/>
            <person name="Tsui S.K."/>
        </authorList>
    </citation>
    <scope>NUCLEOTIDE SEQUENCE [LARGE SCALE GENOMIC DNA]</scope>
    <source>
        <strain evidence="1">Derp</strain>
    </source>
</reference>
<organism evidence="1 2">
    <name type="scientific">Dermatophagoides pteronyssinus</name>
    <name type="common">European house dust mite</name>
    <dbReference type="NCBI Taxonomy" id="6956"/>
    <lineage>
        <taxon>Eukaryota</taxon>
        <taxon>Metazoa</taxon>
        <taxon>Ecdysozoa</taxon>
        <taxon>Arthropoda</taxon>
        <taxon>Chelicerata</taxon>
        <taxon>Arachnida</taxon>
        <taxon>Acari</taxon>
        <taxon>Acariformes</taxon>
        <taxon>Sarcoptiformes</taxon>
        <taxon>Astigmata</taxon>
        <taxon>Psoroptidia</taxon>
        <taxon>Analgoidea</taxon>
        <taxon>Pyroglyphidae</taxon>
        <taxon>Dermatophagoidinae</taxon>
        <taxon>Dermatophagoides</taxon>
    </lineage>
</organism>
<sequence length="61" mass="7231">MNAYEIDQIVSVVGSSNDFQFYQFIICIIHHQGDEFLHFCYPIESFNLSVMMGWPSLLYYE</sequence>
<evidence type="ECO:0000313" key="2">
    <source>
        <dbReference type="Proteomes" id="UP000887458"/>
    </source>
</evidence>